<evidence type="ECO:0000313" key="2">
    <source>
        <dbReference type="Proteomes" id="UP000003752"/>
    </source>
</evidence>
<comment type="caution">
    <text evidence="1">The sequence shown here is derived from an EMBL/GenBank/DDBJ whole genome shotgun (WGS) entry which is preliminary data.</text>
</comment>
<reference evidence="1 2" key="1">
    <citation type="submission" date="2009-01" db="EMBL/GenBank/DDBJ databases">
        <authorList>
            <person name="Qin X."/>
            <person name="Bachman B."/>
            <person name="Battles P."/>
            <person name="Bell A."/>
            <person name="Bess C."/>
            <person name="Bickham C."/>
            <person name="Chaboub L."/>
            <person name="Chen D."/>
            <person name="Coyle M."/>
            <person name="Deiros D.R."/>
            <person name="Dinh H."/>
            <person name="Forbes L."/>
            <person name="Fowler G."/>
            <person name="Francisco L."/>
            <person name="Fu Q."/>
            <person name="Gubbala S."/>
            <person name="Hale W."/>
            <person name="Han Y."/>
            <person name="Hemphill L."/>
            <person name="Highlander S.K."/>
            <person name="Hirani K."/>
            <person name="Hogues M."/>
            <person name="Jackson L."/>
            <person name="Jakkamsetti A."/>
            <person name="Javaid M."/>
            <person name="Jiang H."/>
            <person name="Korchina V."/>
            <person name="Kovar C."/>
            <person name="Lara F."/>
            <person name="Lee S."/>
            <person name="Mata R."/>
            <person name="Mathew T."/>
            <person name="Moen C."/>
            <person name="Morales K."/>
            <person name="Munidasa M."/>
            <person name="Nazareth L."/>
            <person name="Ngo R."/>
            <person name="Nguyen L."/>
            <person name="Okwuonu G."/>
            <person name="Ongeri F."/>
            <person name="Patil S."/>
            <person name="Petrosino J."/>
            <person name="Pham C."/>
            <person name="Pham P."/>
            <person name="Pu L.-L."/>
            <person name="Puazo M."/>
            <person name="Raj R."/>
            <person name="Reid J."/>
            <person name="Rouhana J."/>
            <person name="Saada N."/>
            <person name="Shang Y."/>
            <person name="Simmons D."/>
            <person name="Thornton R."/>
            <person name="Warren J."/>
            <person name="Weissenberger G."/>
            <person name="Zhang J."/>
            <person name="Zhang L."/>
            <person name="Zhou C."/>
            <person name="Zhu D."/>
            <person name="Muzny D."/>
            <person name="Worley K."/>
            <person name="Gibbs R."/>
        </authorList>
    </citation>
    <scope>NUCLEOTIDE SEQUENCE [LARGE SCALE GENOMIC DNA]</scope>
    <source>
        <strain evidence="2">ATCC 8290 / DSM 20176 / CCUG 30140 / JCM 1155 / KCTC 3500 / NBRC 15886 / NCIMB 8040 / NRRL B-1843 / 9</strain>
    </source>
</reference>
<dbReference type="HOGENOM" id="CLU_3253206_0_0_9"/>
<protein>
    <submittedName>
        <fullName evidence="1">Uncharacterized protein</fullName>
    </submittedName>
</protein>
<proteinExistence type="predicted"/>
<keyword evidence="2" id="KW-1185">Reference proteome</keyword>
<gene>
    <name evidence="1" type="ORF">HMPREF0519_1026</name>
</gene>
<dbReference type="EMBL" id="ACGP01000114">
    <property type="protein sequence ID" value="EEI24820.1"/>
    <property type="molecule type" value="Genomic_DNA"/>
</dbReference>
<dbReference type="AlphaFoldDB" id="C0XIG5"/>
<organism evidence="1 2">
    <name type="scientific">Lentilactobacillus hilgardii (strain ATCC 8290 / DSM 20176 / CCUG 30140 / JCM 1155 / KCTC 3500 / NBRC 15886 / NCIMB 8040 / NRRL B-1843 / 9)</name>
    <dbReference type="NCBI Taxonomy" id="1423757"/>
    <lineage>
        <taxon>Bacteria</taxon>
        <taxon>Bacillati</taxon>
        <taxon>Bacillota</taxon>
        <taxon>Bacilli</taxon>
        <taxon>Lactobacillales</taxon>
        <taxon>Lactobacillaceae</taxon>
        <taxon>Lentilactobacillus</taxon>
    </lineage>
</organism>
<sequence length="42" mass="4798">MVDSLSVKISCPFSYQYEYVKILKTVKINSIINSKVYVIVPS</sequence>
<evidence type="ECO:0000313" key="1">
    <source>
        <dbReference type="EMBL" id="EEI24820.1"/>
    </source>
</evidence>
<dbReference type="Proteomes" id="UP000003752">
    <property type="component" value="Unassembled WGS sequence"/>
</dbReference>
<name>C0XIG5_LENH9</name>
<accession>C0XIG5</accession>